<dbReference type="PROSITE" id="PS50930">
    <property type="entry name" value="HTH_LYTTR"/>
    <property type="match status" value="1"/>
</dbReference>
<dbReference type="Gene3D" id="2.40.50.1020">
    <property type="entry name" value="LytTr DNA-binding domain"/>
    <property type="match status" value="1"/>
</dbReference>
<accession>A0A7X2NT59</accession>
<dbReference type="SMART" id="SM00448">
    <property type="entry name" value="REC"/>
    <property type="match status" value="1"/>
</dbReference>
<proteinExistence type="predicted"/>
<feature type="domain" description="Response regulatory" evidence="2">
    <location>
        <begin position="5"/>
        <end position="119"/>
    </location>
</feature>
<dbReference type="SMART" id="SM00850">
    <property type="entry name" value="LytTR"/>
    <property type="match status" value="1"/>
</dbReference>
<name>A0A7X2NT59_9FIRM</name>
<dbReference type="InterPro" id="IPR011006">
    <property type="entry name" value="CheY-like_superfamily"/>
</dbReference>
<reference evidence="4 5" key="1">
    <citation type="submission" date="2019-08" db="EMBL/GenBank/DDBJ databases">
        <title>In-depth cultivation of the pig gut microbiome towards novel bacterial diversity and tailored functional studies.</title>
        <authorList>
            <person name="Wylensek D."/>
            <person name="Hitch T.C.A."/>
            <person name="Clavel T."/>
        </authorList>
    </citation>
    <scope>NUCLEOTIDE SEQUENCE [LARGE SCALE GENOMIC DNA]</scope>
    <source>
        <strain evidence="4 5">Oil+RF-744-GAM-WT-6</strain>
    </source>
</reference>
<dbReference type="InterPro" id="IPR001789">
    <property type="entry name" value="Sig_transdc_resp-reg_receiver"/>
</dbReference>
<dbReference type="AlphaFoldDB" id="A0A7X2NT59"/>
<organism evidence="4 5">
    <name type="scientific">Stecheria intestinalis</name>
    <dbReference type="NCBI Taxonomy" id="2606630"/>
    <lineage>
        <taxon>Bacteria</taxon>
        <taxon>Bacillati</taxon>
        <taxon>Bacillota</taxon>
        <taxon>Erysipelotrichia</taxon>
        <taxon>Erysipelotrichales</taxon>
        <taxon>Erysipelotrichaceae</taxon>
        <taxon>Stecheria</taxon>
    </lineage>
</organism>
<keyword evidence="5" id="KW-1185">Reference proteome</keyword>
<evidence type="ECO:0000256" key="1">
    <source>
        <dbReference type="PROSITE-ProRule" id="PRU00169"/>
    </source>
</evidence>
<evidence type="ECO:0000313" key="4">
    <source>
        <dbReference type="EMBL" id="MSS59126.1"/>
    </source>
</evidence>
<evidence type="ECO:0000259" key="3">
    <source>
        <dbReference type="PROSITE" id="PS50930"/>
    </source>
</evidence>
<feature type="modified residue" description="4-aspartylphosphate" evidence="1">
    <location>
        <position position="56"/>
    </location>
</feature>
<dbReference type="Pfam" id="PF04397">
    <property type="entry name" value="LytTR"/>
    <property type="match status" value="1"/>
</dbReference>
<dbReference type="PROSITE" id="PS50110">
    <property type="entry name" value="RESPONSE_REGULATORY"/>
    <property type="match status" value="1"/>
</dbReference>
<dbReference type="Proteomes" id="UP000461880">
    <property type="component" value="Unassembled WGS sequence"/>
</dbReference>
<dbReference type="InterPro" id="IPR046947">
    <property type="entry name" value="LytR-like"/>
</dbReference>
<dbReference type="EMBL" id="VUMN01000023">
    <property type="protein sequence ID" value="MSS59126.1"/>
    <property type="molecule type" value="Genomic_DNA"/>
</dbReference>
<gene>
    <name evidence="4" type="ORF">FYJ51_09455</name>
</gene>
<dbReference type="Gene3D" id="3.40.50.2300">
    <property type="match status" value="1"/>
</dbReference>
<dbReference type="SUPFAM" id="SSF52172">
    <property type="entry name" value="CheY-like"/>
    <property type="match status" value="1"/>
</dbReference>
<keyword evidence="1" id="KW-0597">Phosphoprotein</keyword>
<dbReference type="Pfam" id="PF00072">
    <property type="entry name" value="Response_reg"/>
    <property type="match status" value="1"/>
</dbReference>
<evidence type="ECO:0000259" key="2">
    <source>
        <dbReference type="PROSITE" id="PS50110"/>
    </source>
</evidence>
<dbReference type="GO" id="GO:0000156">
    <property type="term" value="F:phosphorelay response regulator activity"/>
    <property type="evidence" value="ECO:0007669"/>
    <property type="project" value="InterPro"/>
</dbReference>
<dbReference type="PANTHER" id="PTHR37299:SF1">
    <property type="entry name" value="STAGE 0 SPORULATION PROTEIN A HOMOLOG"/>
    <property type="match status" value="1"/>
</dbReference>
<protein>
    <submittedName>
        <fullName evidence="4">Response regulator transcription factor</fullName>
    </submittedName>
</protein>
<dbReference type="CDD" id="cd00156">
    <property type="entry name" value="REC"/>
    <property type="match status" value="1"/>
</dbReference>
<dbReference type="RefSeq" id="WP_154505267.1">
    <property type="nucleotide sequence ID" value="NZ_VUMN01000023.1"/>
</dbReference>
<dbReference type="InterPro" id="IPR007492">
    <property type="entry name" value="LytTR_DNA-bd_dom"/>
</dbReference>
<comment type="caution">
    <text evidence="4">The sequence shown here is derived from an EMBL/GenBank/DDBJ whole genome shotgun (WGS) entry which is preliminary data.</text>
</comment>
<dbReference type="GO" id="GO:0003677">
    <property type="term" value="F:DNA binding"/>
    <property type="evidence" value="ECO:0007669"/>
    <property type="project" value="InterPro"/>
</dbReference>
<sequence>MEKLHIGICEDNKEERVRLLRLVSDSYAELSAEAFENAEDLLAAFYPGKYDLIIFDIYMSGMTGIEALEQIRRSDVRVVAAIATTSQDFALESYRLHAARYLEKPVDKKEIRDLIQFVISQKEFGPHYECETADGRMRIPFDRIQFVEQRGKNLIIHLEKGQELTIRGKLDEVQSAFPEKYFYRCHKSYLVNLPNIRCIDRTLLTFVMEDGQQVHIHRQGFYSAKRAYEQYLYSIAEGWKKQVQEDHSE</sequence>
<feature type="domain" description="HTH LytTR-type" evidence="3">
    <location>
        <begin position="128"/>
        <end position="202"/>
    </location>
</feature>
<evidence type="ECO:0000313" key="5">
    <source>
        <dbReference type="Proteomes" id="UP000461880"/>
    </source>
</evidence>
<dbReference type="PANTHER" id="PTHR37299">
    <property type="entry name" value="TRANSCRIPTIONAL REGULATOR-RELATED"/>
    <property type="match status" value="1"/>
</dbReference>